<gene>
    <name evidence="1" type="ORF">SCLCIDRAFT_105055</name>
</gene>
<evidence type="ECO:0000313" key="2">
    <source>
        <dbReference type="Proteomes" id="UP000053989"/>
    </source>
</evidence>
<dbReference type="HOGENOM" id="CLU_032165_0_0_1"/>
<dbReference type="AlphaFoldDB" id="A0A0C3AUN9"/>
<evidence type="ECO:0000313" key="1">
    <source>
        <dbReference type="EMBL" id="KIM68667.1"/>
    </source>
</evidence>
<dbReference type="Proteomes" id="UP000053989">
    <property type="component" value="Unassembled WGS sequence"/>
</dbReference>
<name>A0A0C3AUN9_9AGAM</name>
<keyword evidence="2" id="KW-1185">Reference proteome</keyword>
<accession>A0A0C3AUN9</accession>
<organism evidence="1 2">
    <name type="scientific">Scleroderma citrinum Foug A</name>
    <dbReference type="NCBI Taxonomy" id="1036808"/>
    <lineage>
        <taxon>Eukaryota</taxon>
        <taxon>Fungi</taxon>
        <taxon>Dikarya</taxon>
        <taxon>Basidiomycota</taxon>
        <taxon>Agaricomycotina</taxon>
        <taxon>Agaricomycetes</taxon>
        <taxon>Agaricomycetidae</taxon>
        <taxon>Boletales</taxon>
        <taxon>Sclerodermatineae</taxon>
        <taxon>Sclerodermataceae</taxon>
        <taxon>Scleroderma</taxon>
    </lineage>
</organism>
<dbReference type="EMBL" id="KN822008">
    <property type="protein sequence ID" value="KIM68667.1"/>
    <property type="molecule type" value="Genomic_DNA"/>
</dbReference>
<dbReference type="OrthoDB" id="2404451at2759"/>
<dbReference type="InParanoid" id="A0A0C3AUN9"/>
<dbReference type="PANTHER" id="PTHR46579">
    <property type="entry name" value="F5/8 TYPE C DOMAIN-CONTAINING PROTEIN-RELATED"/>
    <property type="match status" value="1"/>
</dbReference>
<dbReference type="PANTHER" id="PTHR46579:SF1">
    <property type="entry name" value="F5_8 TYPE C DOMAIN-CONTAINING PROTEIN"/>
    <property type="match status" value="1"/>
</dbReference>
<protein>
    <submittedName>
        <fullName evidence="1">Uncharacterized protein</fullName>
    </submittedName>
</protein>
<proteinExistence type="predicted"/>
<dbReference type="STRING" id="1036808.A0A0C3AUN9"/>
<reference evidence="2" key="2">
    <citation type="submission" date="2015-01" db="EMBL/GenBank/DDBJ databases">
        <title>Evolutionary Origins and Diversification of the Mycorrhizal Mutualists.</title>
        <authorList>
            <consortium name="DOE Joint Genome Institute"/>
            <consortium name="Mycorrhizal Genomics Consortium"/>
            <person name="Kohler A."/>
            <person name="Kuo A."/>
            <person name="Nagy L.G."/>
            <person name="Floudas D."/>
            <person name="Copeland A."/>
            <person name="Barry K.W."/>
            <person name="Cichocki N."/>
            <person name="Veneault-Fourrey C."/>
            <person name="LaButti K."/>
            <person name="Lindquist E.A."/>
            <person name="Lipzen A."/>
            <person name="Lundell T."/>
            <person name="Morin E."/>
            <person name="Murat C."/>
            <person name="Riley R."/>
            <person name="Ohm R."/>
            <person name="Sun H."/>
            <person name="Tunlid A."/>
            <person name="Henrissat B."/>
            <person name="Grigoriev I.V."/>
            <person name="Hibbett D.S."/>
            <person name="Martin F."/>
        </authorList>
    </citation>
    <scope>NUCLEOTIDE SEQUENCE [LARGE SCALE GENOMIC DNA]</scope>
    <source>
        <strain evidence="2">Foug A</strain>
    </source>
</reference>
<sequence>MHLIFENLVPNLIQLWTHDFKDLGSADDPFVIRPTIWRAVGTATASCGPTIPYSFCSRPQNIANDKLQCTADAWSFWLPYITPVVLENRFTEDKYYWHFIDLVKLVRTCLQFEMQKKDIEFMRRGFERWVEKYEQFYYQHDPSRIATCPITIHALLHIVDLINATGPVWTSWAFPMERFCGSIQPAIKNRCFLYASISKYVTDDACLTQVQVLYDLQDKLSFRANPHPQQCFLHSNYPTCILLPPRTATAPEPSLFKKVIAALATRYDASATCVQRICSAECVRTWGKVRRLDGGDTMHAAGVIKPSQDSRDATFVRYETLVNKYACQKKRQPEYEMKMFYGQLQHIFVVSLPSDARLRITKPTVHILTSIKTCKVECSNAALDIHYYLKLGGLDILDITCIQCIVGCIPCANNSWAIIDRSGDLARAFYVPETSDE</sequence>
<reference evidence="1 2" key="1">
    <citation type="submission" date="2014-04" db="EMBL/GenBank/DDBJ databases">
        <authorList>
            <consortium name="DOE Joint Genome Institute"/>
            <person name="Kuo A."/>
            <person name="Kohler A."/>
            <person name="Nagy L.G."/>
            <person name="Floudas D."/>
            <person name="Copeland A."/>
            <person name="Barry K.W."/>
            <person name="Cichocki N."/>
            <person name="Veneault-Fourrey C."/>
            <person name="LaButti K."/>
            <person name="Lindquist E.A."/>
            <person name="Lipzen A."/>
            <person name="Lundell T."/>
            <person name="Morin E."/>
            <person name="Murat C."/>
            <person name="Sun H."/>
            <person name="Tunlid A."/>
            <person name="Henrissat B."/>
            <person name="Grigoriev I.V."/>
            <person name="Hibbett D.S."/>
            <person name="Martin F."/>
            <person name="Nordberg H.P."/>
            <person name="Cantor M.N."/>
            <person name="Hua S.X."/>
        </authorList>
    </citation>
    <scope>NUCLEOTIDE SEQUENCE [LARGE SCALE GENOMIC DNA]</scope>
    <source>
        <strain evidence="1 2">Foug A</strain>
    </source>
</reference>